<evidence type="ECO:0000256" key="1">
    <source>
        <dbReference type="SAM" id="MobiDB-lite"/>
    </source>
</evidence>
<feature type="compositionally biased region" description="Acidic residues" evidence="1">
    <location>
        <begin position="461"/>
        <end position="482"/>
    </location>
</feature>
<accession>A0A363UNM4</accession>
<dbReference type="SUPFAM" id="SSF75011">
    <property type="entry name" value="3-carboxy-cis,cis-mucoante lactonizing enzyme"/>
    <property type="match status" value="1"/>
</dbReference>
<dbReference type="EMBL" id="QEQK01000003">
    <property type="protein sequence ID" value="PWN57028.1"/>
    <property type="molecule type" value="Genomic_DNA"/>
</dbReference>
<proteinExistence type="predicted"/>
<dbReference type="AlphaFoldDB" id="A0A363UNM4"/>
<gene>
    <name evidence="2" type="ORF">DEH80_03565</name>
</gene>
<dbReference type="PANTHER" id="PTHR35399:SF2">
    <property type="entry name" value="DUF839 DOMAIN-CONTAINING PROTEIN"/>
    <property type="match status" value="1"/>
</dbReference>
<reference evidence="2 3" key="1">
    <citation type="submission" date="2018-05" db="EMBL/GenBank/DDBJ databases">
        <title>Abyssibacter profundi OUC007T gen. nov., sp. nov, a marine bacterium isolated from seawater of the Mariana Trench.</title>
        <authorList>
            <person name="Zhou S."/>
        </authorList>
    </citation>
    <scope>NUCLEOTIDE SEQUENCE [LARGE SCALE GENOMIC DNA]</scope>
    <source>
        <strain evidence="2 3">OUC007</strain>
    </source>
</reference>
<keyword evidence="3" id="KW-1185">Reference proteome</keyword>
<evidence type="ECO:0000313" key="3">
    <source>
        <dbReference type="Proteomes" id="UP000251800"/>
    </source>
</evidence>
<dbReference type="PANTHER" id="PTHR35399">
    <property type="entry name" value="SLR8030 PROTEIN"/>
    <property type="match status" value="1"/>
</dbReference>
<comment type="caution">
    <text evidence="2">The sequence shown here is derived from an EMBL/GenBank/DDBJ whole genome shotgun (WGS) entry which is preliminary data.</text>
</comment>
<feature type="region of interest" description="Disordered" evidence="1">
    <location>
        <begin position="452"/>
        <end position="497"/>
    </location>
</feature>
<name>A0A363UNM4_9GAMM</name>
<organism evidence="2 3">
    <name type="scientific">Abyssibacter profundi</name>
    <dbReference type="NCBI Taxonomy" id="2182787"/>
    <lineage>
        <taxon>Bacteria</taxon>
        <taxon>Pseudomonadati</taxon>
        <taxon>Pseudomonadota</taxon>
        <taxon>Gammaproteobacteria</taxon>
        <taxon>Chromatiales</taxon>
        <taxon>Oceanococcaceae</taxon>
        <taxon>Abyssibacter</taxon>
    </lineage>
</organism>
<dbReference type="OrthoDB" id="9801383at2"/>
<dbReference type="Proteomes" id="UP000251800">
    <property type="component" value="Unassembled WGS sequence"/>
</dbReference>
<protein>
    <submittedName>
        <fullName evidence="2">Translocation protein TolB</fullName>
    </submittedName>
</protein>
<evidence type="ECO:0000313" key="2">
    <source>
        <dbReference type="EMBL" id="PWN57028.1"/>
    </source>
</evidence>
<dbReference type="InterPro" id="IPR008557">
    <property type="entry name" value="PhoX"/>
</dbReference>
<sequence length="535" mass="57361">MKRRQFLQAGLSVAGSFTLGQDFWKRAYAAPAQPGPSPYGELVGPDENGLYLPPGFTSRKIAEAYSPVQLANGGESTYIWHRAPDGGAVIPQDDGGWVYVSNSEIPIIADECFDDPNSPMCGEQGGVGAVRFDADGQVIDAYPVLQGTNNNCAGGLTPWGTWLSCEENFFGFVYECDPTGLNAPIRLPGLGQFAHEAAAVDPVGKAIYLTEDQGDGAFYRFRPAIWPDDGRPDLTLGVLEVAVVGDNPPLRVPYGEELRDAFAQAGVDFDDFDPTGVLGEVTETEPGSVTWVPILNPLGLPIECRYQVPTAAIFDGGEGCWYDSGLVYFTCKGSNRVWYYDTAAERMEILYDANEIGDDAPLRGVDNMVVHAQSHDLYVAEDGGNMELVVITDDRTVAPFMRYPVPHSEIAGPGFDASGTRLYFASQAKRHRVDEATGEEVRGEIFEITGPFRNTVLDVPDTPEEPTDPPEEPDEPTPDEPVGDTPPPITIQRSQGGSLGMAALGALGAAALLSKLSEGAEADETPAAEDDAPDA</sequence>
<dbReference type="Pfam" id="PF05787">
    <property type="entry name" value="PhoX"/>
    <property type="match status" value="1"/>
</dbReference>
<dbReference type="RefSeq" id="WP_109719109.1">
    <property type="nucleotide sequence ID" value="NZ_QEQK01000003.1"/>
</dbReference>